<dbReference type="RefSeq" id="WP_024747024.1">
    <property type="nucleotide sequence ID" value="NZ_AZDT01000043.1"/>
</dbReference>
<dbReference type="GeneID" id="84783341"/>
<accession>A0A0R1K2T1</accession>
<evidence type="ECO:0000313" key="1">
    <source>
        <dbReference type="EMBL" id="KRK74849.1"/>
    </source>
</evidence>
<proteinExistence type="predicted"/>
<dbReference type="EMBL" id="AZDT01000043">
    <property type="protein sequence ID" value="KRK74849.1"/>
    <property type="molecule type" value="Genomic_DNA"/>
</dbReference>
<protein>
    <submittedName>
        <fullName evidence="1">Uncharacterized protein</fullName>
    </submittedName>
</protein>
<dbReference type="Proteomes" id="UP000051162">
    <property type="component" value="Unassembled WGS sequence"/>
</dbReference>
<dbReference type="STRING" id="1423773.FD30_GL002131"/>
<name>A0A0R1K2T1_9LACO</name>
<keyword evidence="2" id="KW-1185">Reference proteome</keyword>
<dbReference type="OrthoDB" id="2301346at2"/>
<evidence type="ECO:0000313" key="2">
    <source>
        <dbReference type="Proteomes" id="UP000051162"/>
    </source>
</evidence>
<organism evidence="1 2">
    <name type="scientific">Levilactobacillus namurensis DSM 19117</name>
    <dbReference type="NCBI Taxonomy" id="1423773"/>
    <lineage>
        <taxon>Bacteria</taxon>
        <taxon>Bacillati</taxon>
        <taxon>Bacillota</taxon>
        <taxon>Bacilli</taxon>
        <taxon>Lactobacillales</taxon>
        <taxon>Lactobacillaceae</taxon>
        <taxon>Levilactobacillus</taxon>
    </lineage>
</organism>
<comment type="caution">
    <text evidence="1">The sequence shown here is derived from an EMBL/GenBank/DDBJ whole genome shotgun (WGS) entry which is preliminary data.</text>
</comment>
<dbReference type="AlphaFoldDB" id="A0A0R1K2T1"/>
<gene>
    <name evidence="1" type="ORF">FD30_GL002131</name>
</gene>
<dbReference type="PATRIC" id="fig|1423773.3.peg.2187"/>
<sequence>MADSTLITDLDEGAQDTALTEFAHFYLRHYKTNDLEILSDFRVDYSMNDINTYLFENRFFSPDQLIAGVLRNKRQLFLNILKTVGIAYNADGSLKDTTWEDWYAQRYAQIKQGL</sequence>
<reference evidence="1 2" key="1">
    <citation type="journal article" date="2015" name="Genome Announc.">
        <title>Expanding the biotechnology potential of lactobacilli through comparative genomics of 213 strains and associated genera.</title>
        <authorList>
            <person name="Sun Z."/>
            <person name="Harris H.M."/>
            <person name="McCann A."/>
            <person name="Guo C."/>
            <person name="Argimon S."/>
            <person name="Zhang W."/>
            <person name="Yang X."/>
            <person name="Jeffery I.B."/>
            <person name="Cooney J.C."/>
            <person name="Kagawa T.F."/>
            <person name="Liu W."/>
            <person name="Song Y."/>
            <person name="Salvetti E."/>
            <person name="Wrobel A."/>
            <person name="Rasinkangas P."/>
            <person name="Parkhill J."/>
            <person name="Rea M.C."/>
            <person name="O'Sullivan O."/>
            <person name="Ritari J."/>
            <person name="Douillard F.P."/>
            <person name="Paul Ross R."/>
            <person name="Yang R."/>
            <person name="Briner A.E."/>
            <person name="Felis G.E."/>
            <person name="de Vos W.M."/>
            <person name="Barrangou R."/>
            <person name="Klaenhammer T.R."/>
            <person name="Caufield P.W."/>
            <person name="Cui Y."/>
            <person name="Zhang H."/>
            <person name="O'Toole P.W."/>
        </authorList>
    </citation>
    <scope>NUCLEOTIDE SEQUENCE [LARGE SCALE GENOMIC DNA]</scope>
    <source>
        <strain evidence="1 2">DSM 19117</strain>
    </source>
</reference>